<reference evidence="1 2" key="1">
    <citation type="submission" date="2019-03" db="EMBL/GenBank/DDBJ databases">
        <title>Genomic Encyclopedia of Type Strains, Phase IV (KMG-IV): sequencing the most valuable type-strain genomes for metagenomic binning, comparative biology and taxonomic classification.</title>
        <authorList>
            <person name="Goeker M."/>
        </authorList>
    </citation>
    <scope>NUCLEOTIDE SEQUENCE [LARGE SCALE GENOMIC DNA]</scope>
    <source>
        <strain evidence="1 2">DSM 21667</strain>
    </source>
</reference>
<dbReference type="OrthoDB" id="9135677at2"/>
<keyword evidence="2" id="KW-1185">Reference proteome</keyword>
<dbReference type="AlphaFoldDB" id="A0A4R6YW49"/>
<dbReference type="Proteomes" id="UP000295293">
    <property type="component" value="Unassembled WGS sequence"/>
</dbReference>
<organism evidence="1 2">
    <name type="scientific">Tahibacter aquaticus</name>
    <dbReference type="NCBI Taxonomy" id="520092"/>
    <lineage>
        <taxon>Bacteria</taxon>
        <taxon>Pseudomonadati</taxon>
        <taxon>Pseudomonadota</taxon>
        <taxon>Gammaproteobacteria</taxon>
        <taxon>Lysobacterales</taxon>
        <taxon>Rhodanobacteraceae</taxon>
        <taxon>Tahibacter</taxon>
    </lineage>
</organism>
<protein>
    <submittedName>
        <fullName evidence="1">Uncharacterized protein</fullName>
    </submittedName>
</protein>
<sequence>MKYCGGRPVLLGDTVDLGGGDTGSVVAVIDQGKFSSRYPMNEWSYLSIGALVESSKYGLIHYSGSEHDFELMERTK</sequence>
<name>A0A4R6YW49_9GAMM</name>
<dbReference type="EMBL" id="SNZH01000007">
    <property type="protein sequence ID" value="TDR43033.1"/>
    <property type="molecule type" value="Genomic_DNA"/>
</dbReference>
<accession>A0A4R6YW49</accession>
<dbReference type="RefSeq" id="WP_133818954.1">
    <property type="nucleotide sequence ID" value="NZ_SNZH01000007.1"/>
</dbReference>
<evidence type="ECO:0000313" key="1">
    <source>
        <dbReference type="EMBL" id="TDR43033.1"/>
    </source>
</evidence>
<comment type="caution">
    <text evidence="1">The sequence shown here is derived from an EMBL/GenBank/DDBJ whole genome shotgun (WGS) entry which is preliminary data.</text>
</comment>
<proteinExistence type="predicted"/>
<gene>
    <name evidence="1" type="ORF">DFR29_10737</name>
</gene>
<evidence type="ECO:0000313" key="2">
    <source>
        <dbReference type="Proteomes" id="UP000295293"/>
    </source>
</evidence>